<dbReference type="EMBL" id="GBHO01034894">
    <property type="protein sequence ID" value="JAG08710.1"/>
    <property type="molecule type" value="Transcribed_RNA"/>
</dbReference>
<reference evidence="1" key="2">
    <citation type="submission" date="2014-07" db="EMBL/GenBank/DDBJ databases">
        <authorList>
            <person name="Hull J."/>
        </authorList>
    </citation>
    <scope>NUCLEOTIDE SEQUENCE</scope>
</reference>
<evidence type="ECO:0000313" key="2">
    <source>
        <dbReference type="EMBL" id="JAQ17093.1"/>
    </source>
</evidence>
<reference evidence="2" key="3">
    <citation type="journal article" date="2016" name="Gigascience">
        <title>De novo construction of an expanded transcriptome assembly for the western tarnished plant bug, Lygus hesperus.</title>
        <authorList>
            <person name="Tassone E.E."/>
            <person name="Geib S.M."/>
            <person name="Hall B."/>
            <person name="Fabrick J.A."/>
            <person name="Brent C.S."/>
            <person name="Hull J.J."/>
        </authorList>
    </citation>
    <scope>NUCLEOTIDE SEQUENCE</scope>
</reference>
<proteinExistence type="predicted"/>
<keyword evidence="1" id="KW-0808">Transferase</keyword>
<accession>A0A0A9WV43</accession>
<dbReference type="EMBL" id="GDHC01001536">
    <property type="protein sequence ID" value="JAQ17093.1"/>
    <property type="molecule type" value="Transcribed_RNA"/>
</dbReference>
<gene>
    <name evidence="1" type="primary">gatA_12</name>
    <name evidence="1" type="ORF">CM83_31722</name>
    <name evidence="2" type="ORF">g.22874</name>
</gene>
<dbReference type="AlphaFoldDB" id="A0A0A9WV43"/>
<name>A0A0A9WV43_LYGHE</name>
<organism evidence="1">
    <name type="scientific">Lygus hesperus</name>
    <name type="common">Western plant bug</name>
    <dbReference type="NCBI Taxonomy" id="30085"/>
    <lineage>
        <taxon>Eukaryota</taxon>
        <taxon>Metazoa</taxon>
        <taxon>Ecdysozoa</taxon>
        <taxon>Arthropoda</taxon>
        <taxon>Hexapoda</taxon>
        <taxon>Insecta</taxon>
        <taxon>Pterygota</taxon>
        <taxon>Neoptera</taxon>
        <taxon>Paraneoptera</taxon>
        <taxon>Hemiptera</taxon>
        <taxon>Heteroptera</taxon>
        <taxon>Panheteroptera</taxon>
        <taxon>Cimicomorpha</taxon>
        <taxon>Miridae</taxon>
        <taxon>Mirini</taxon>
        <taxon>Lygus</taxon>
    </lineage>
</organism>
<sequence>MSQFHASLKTQAYKLKLEGVAMIITLVRVASVAQVEALIQKDYKELLRISNELIASSPTNTTTADKEGESISQKRSTHIALFHVLCSVIAADVGGKLPPYLPKLMERLIKIV</sequence>
<protein>
    <submittedName>
        <fullName evidence="1">Glutamyl-tRNA(Gln) amidotransferase subunit A</fullName>
    </submittedName>
</protein>
<dbReference type="GO" id="GO:0016740">
    <property type="term" value="F:transferase activity"/>
    <property type="evidence" value="ECO:0007669"/>
    <property type="project" value="UniProtKB-KW"/>
</dbReference>
<evidence type="ECO:0000313" key="1">
    <source>
        <dbReference type="EMBL" id="JAG08710.1"/>
    </source>
</evidence>
<reference evidence="1" key="1">
    <citation type="journal article" date="2014" name="PLoS ONE">
        <title>Transcriptome-Based Identification of ABC Transporters in the Western Tarnished Plant Bug Lygus hesperus.</title>
        <authorList>
            <person name="Hull J.J."/>
            <person name="Chaney K."/>
            <person name="Geib S.M."/>
            <person name="Fabrick J.A."/>
            <person name="Brent C.S."/>
            <person name="Walsh D."/>
            <person name="Lavine L.C."/>
        </authorList>
    </citation>
    <scope>NUCLEOTIDE SEQUENCE</scope>
</reference>